<dbReference type="CAZy" id="CBM14">
    <property type="family name" value="Carbohydrate-Binding Module Family 14"/>
</dbReference>
<keyword evidence="1" id="KW-0472">Membrane</keyword>
<feature type="domain" description="Chitin-binding type-2" evidence="2">
    <location>
        <begin position="33"/>
        <end position="91"/>
    </location>
</feature>
<dbReference type="SMART" id="SM00494">
    <property type="entry name" value="ChtBD2"/>
    <property type="match status" value="1"/>
</dbReference>
<organismHost>
    <name type="scientific">Ostrinia nubilalis</name>
    <name type="common">European corn borer</name>
    <name type="synonym">Pyralis nubilalis</name>
    <dbReference type="NCBI Taxonomy" id="29057"/>
</organismHost>
<dbReference type="GO" id="GO:0008061">
    <property type="term" value="F:chitin binding"/>
    <property type="evidence" value="ECO:0007669"/>
    <property type="project" value="InterPro"/>
</dbReference>
<dbReference type="Proteomes" id="UP000007020">
    <property type="component" value="Segment"/>
</dbReference>
<dbReference type="Pfam" id="PF01607">
    <property type="entry name" value="CBM_14"/>
    <property type="match status" value="1"/>
</dbReference>
<evidence type="ECO:0000259" key="2">
    <source>
        <dbReference type="PROSITE" id="PS50940"/>
    </source>
</evidence>
<dbReference type="SUPFAM" id="SSF57625">
    <property type="entry name" value="Invertebrate chitin-binding proteins"/>
    <property type="match status" value="1"/>
</dbReference>
<evidence type="ECO:0000313" key="3">
    <source>
        <dbReference type="EMBL" id="AAN28156.1"/>
    </source>
</evidence>
<feature type="transmembrane region" description="Helical" evidence="1">
    <location>
        <begin position="6"/>
        <end position="22"/>
    </location>
</feature>
<proteinExistence type="predicted"/>
<keyword evidence="1" id="KW-1133">Transmembrane helix</keyword>
<dbReference type="EMBL" id="AY145471">
    <property type="protein sequence ID" value="AAN28156.1"/>
    <property type="molecule type" value="Genomic_DNA"/>
</dbReference>
<keyword evidence="1" id="KW-0812">Transmembrane</keyword>
<organism evidence="3 4">
    <name type="scientific">Rachiplusia ou multiple nucleopolyhedrovirus (strain R1)</name>
    <name type="common">RoMNPV</name>
    <dbReference type="NCBI Taxonomy" id="654904"/>
    <lineage>
        <taxon>Viruses</taxon>
        <taxon>Viruses incertae sedis</taxon>
        <taxon>Naldaviricetes</taxon>
        <taxon>Lefavirales</taxon>
        <taxon>Baculoviridae</taxon>
        <taxon>Alphabaculovirus</taxon>
        <taxon>Alphabaculovirus raous</taxon>
    </lineage>
</organism>
<dbReference type="PROSITE" id="PS50940">
    <property type="entry name" value="CHIT_BIND_II"/>
    <property type="match status" value="1"/>
</dbReference>
<reference evidence="3 4" key="1">
    <citation type="journal article" date="1999" name="J. Gen. Virol.">
        <title>The nucleopolyhedroviruses of Rachiplusia ou and Anagrapha falcifera are isolates of the same virus.</title>
        <authorList>
            <person name="Harrison R.L."/>
            <person name="Bonning B.C."/>
        </authorList>
    </citation>
    <scope>NUCLEOTIDE SEQUENCE [LARGE SCALE GENOMIC DNA]</scope>
    <source>
        <strain evidence="4">R1</strain>
    </source>
</reference>
<name>Q8B9B3_NPVR1</name>
<sequence>MFKPNVLIIIFIIVCLIIIFVLKSKGDDQSDDEFSCYNKPIGVNFPHSTRCDAFYMCVGLNQKLELFCPDKFEFDPDVKNCVPISDHGCTANQNRIK</sequence>
<dbReference type="GO" id="GO:0005576">
    <property type="term" value="C:extracellular region"/>
    <property type="evidence" value="ECO:0007669"/>
    <property type="project" value="InterPro"/>
</dbReference>
<accession>Q8B9B3</accession>
<keyword evidence="4" id="KW-1185">Reference proteome</keyword>
<reference evidence="3 4" key="2">
    <citation type="journal article" date="2003" name="J. Gen. Virol.">
        <title>Comparative analysis of the genomes of Rachiplusia ou and Autographa californica multiple nucleopolyhedroviruses.</title>
        <authorList>
            <person name="Harrison R.L."/>
            <person name="Bonning B.C."/>
        </authorList>
    </citation>
    <scope>NUCLEOTIDE SEQUENCE [LARGE SCALE GENOMIC DNA]</scope>
    <source>
        <strain evidence="4">R1</strain>
    </source>
</reference>
<dbReference type="Gene3D" id="2.170.140.10">
    <property type="entry name" value="Chitin binding domain"/>
    <property type="match status" value="1"/>
</dbReference>
<dbReference type="InterPro" id="IPR002557">
    <property type="entry name" value="Chitin-bd_dom"/>
</dbReference>
<protein>
    <recommendedName>
        <fullName evidence="2">Chitin-binding type-2 domain-containing protein</fullName>
    </recommendedName>
</protein>
<evidence type="ECO:0000256" key="1">
    <source>
        <dbReference type="SAM" id="Phobius"/>
    </source>
</evidence>
<evidence type="ECO:0000313" key="4">
    <source>
        <dbReference type="Proteomes" id="UP000007020"/>
    </source>
</evidence>
<dbReference type="InterPro" id="IPR036508">
    <property type="entry name" value="Chitin-bd_dom_sf"/>
</dbReference>
<organismHost>
    <name type="scientific">Lepidoptera</name>
    <name type="common">moths &amp; butterflies</name>
    <dbReference type="NCBI Taxonomy" id="7088"/>
</organismHost>
<organismHost>
    <name type="scientific">Helicoverpa zea</name>
    <name type="common">Corn earworm moth</name>
    <name type="synonym">Heliothis zea</name>
    <dbReference type="NCBI Taxonomy" id="7113"/>
</organismHost>